<evidence type="ECO:0000256" key="1">
    <source>
        <dbReference type="SAM" id="MobiDB-lite"/>
    </source>
</evidence>
<dbReference type="AlphaFoldDB" id="A0A7J7SE77"/>
<protein>
    <submittedName>
        <fullName evidence="2">Zinc finger protein 576</fullName>
    </submittedName>
</protein>
<feature type="region of interest" description="Disordered" evidence="1">
    <location>
        <begin position="1"/>
        <end position="40"/>
    </location>
</feature>
<gene>
    <name evidence="2" type="ORF">mMyoMyo1_021103</name>
</gene>
<keyword evidence="3" id="KW-1185">Reference proteome</keyword>
<comment type="caution">
    <text evidence="2">The sequence shown here is derived from an EMBL/GenBank/DDBJ whole genome shotgun (WGS) entry which is preliminary data.</text>
</comment>
<evidence type="ECO:0000313" key="3">
    <source>
        <dbReference type="Proteomes" id="UP000527355"/>
    </source>
</evidence>
<organism evidence="2 3">
    <name type="scientific">Myotis myotis</name>
    <name type="common">Greater mouse-eared bat</name>
    <name type="synonym">Vespertilio myotis</name>
    <dbReference type="NCBI Taxonomy" id="51298"/>
    <lineage>
        <taxon>Eukaryota</taxon>
        <taxon>Metazoa</taxon>
        <taxon>Chordata</taxon>
        <taxon>Craniata</taxon>
        <taxon>Vertebrata</taxon>
        <taxon>Euteleostomi</taxon>
        <taxon>Mammalia</taxon>
        <taxon>Eutheria</taxon>
        <taxon>Laurasiatheria</taxon>
        <taxon>Chiroptera</taxon>
        <taxon>Yangochiroptera</taxon>
        <taxon>Vespertilionidae</taxon>
        <taxon>Myotis</taxon>
    </lineage>
</organism>
<sequence length="115" mass="12744">MEDPLPSKRPWSSWIRKREESPQCRRRHPPSGGPAVHPLPHHLRQFQVPAAPHEAGAPSRLRGPEAAGGALHLLHLRLLLPLLQGPERPPAQPQSCYQALPDGCTHHCPDHLPLP</sequence>
<accession>A0A7J7SE77</accession>
<reference evidence="2 3" key="1">
    <citation type="journal article" date="2020" name="Nature">
        <title>Six reference-quality genomes reveal evolution of bat adaptations.</title>
        <authorList>
            <person name="Jebb D."/>
            <person name="Huang Z."/>
            <person name="Pippel M."/>
            <person name="Hughes G.M."/>
            <person name="Lavrichenko K."/>
            <person name="Devanna P."/>
            <person name="Winkler S."/>
            <person name="Jermiin L.S."/>
            <person name="Skirmuntt E.C."/>
            <person name="Katzourakis A."/>
            <person name="Burkitt-Gray L."/>
            <person name="Ray D.A."/>
            <person name="Sullivan K.A.M."/>
            <person name="Roscito J.G."/>
            <person name="Kirilenko B.M."/>
            <person name="Davalos L.M."/>
            <person name="Corthals A.P."/>
            <person name="Power M.L."/>
            <person name="Jones G."/>
            <person name="Ransome R.D."/>
            <person name="Dechmann D.K.N."/>
            <person name="Locatelli A.G."/>
            <person name="Puechmaille S.J."/>
            <person name="Fedrigo O."/>
            <person name="Jarvis E.D."/>
            <person name="Hiller M."/>
            <person name="Vernes S.C."/>
            <person name="Myers E.W."/>
            <person name="Teeling E.C."/>
        </authorList>
    </citation>
    <scope>NUCLEOTIDE SEQUENCE [LARGE SCALE GENOMIC DNA]</scope>
    <source>
        <strain evidence="2">MMyoMyo1</strain>
        <tissue evidence="2">Flight muscle</tissue>
    </source>
</reference>
<proteinExistence type="predicted"/>
<dbReference type="EMBL" id="JABWUV010000019">
    <property type="protein sequence ID" value="KAF6286653.1"/>
    <property type="molecule type" value="Genomic_DNA"/>
</dbReference>
<dbReference type="Proteomes" id="UP000527355">
    <property type="component" value="Unassembled WGS sequence"/>
</dbReference>
<name>A0A7J7SE77_MYOMY</name>
<evidence type="ECO:0000313" key="2">
    <source>
        <dbReference type="EMBL" id="KAF6286653.1"/>
    </source>
</evidence>